<dbReference type="PROSITE" id="PS51257">
    <property type="entry name" value="PROKAR_LIPOPROTEIN"/>
    <property type="match status" value="1"/>
</dbReference>
<organism evidence="8 9">
    <name type="scientific">Gilvimarinus japonicus</name>
    <dbReference type="NCBI Taxonomy" id="1796469"/>
    <lineage>
        <taxon>Bacteria</taxon>
        <taxon>Pseudomonadati</taxon>
        <taxon>Pseudomonadota</taxon>
        <taxon>Gammaproteobacteria</taxon>
        <taxon>Cellvibrionales</taxon>
        <taxon>Cellvibrionaceae</taxon>
        <taxon>Gilvimarinus</taxon>
    </lineage>
</organism>
<feature type="chain" id="PRO_5047538740" evidence="6">
    <location>
        <begin position="20"/>
        <end position="215"/>
    </location>
</feature>
<dbReference type="Gene3D" id="3.30.1330.60">
    <property type="entry name" value="OmpA-like domain"/>
    <property type="match status" value="1"/>
</dbReference>
<dbReference type="Pfam" id="PF00691">
    <property type="entry name" value="OmpA"/>
    <property type="match status" value="1"/>
</dbReference>
<feature type="domain" description="OmpA-like" evidence="7">
    <location>
        <begin position="99"/>
        <end position="215"/>
    </location>
</feature>
<dbReference type="InterPro" id="IPR050330">
    <property type="entry name" value="Bact_OuterMem_StrucFunc"/>
</dbReference>
<dbReference type="Pfam" id="PF13488">
    <property type="entry name" value="Gly-zipper_Omp"/>
    <property type="match status" value="1"/>
</dbReference>
<dbReference type="EMBL" id="JBHRTL010000006">
    <property type="protein sequence ID" value="MFC3155438.1"/>
    <property type="molecule type" value="Genomic_DNA"/>
</dbReference>
<evidence type="ECO:0000256" key="5">
    <source>
        <dbReference type="SAM" id="MobiDB-lite"/>
    </source>
</evidence>
<evidence type="ECO:0000256" key="6">
    <source>
        <dbReference type="SAM" id="SignalP"/>
    </source>
</evidence>
<proteinExistence type="predicted"/>
<evidence type="ECO:0000256" key="4">
    <source>
        <dbReference type="PROSITE-ProRule" id="PRU00473"/>
    </source>
</evidence>
<feature type="region of interest" description="Disordered" evidence="5">
    <location>
        <begin position="190"/>
        <end position="215"/>
    </location>
</feature>
<keyword evidence="2 4" id="KW-0472">Membrane</keyword>
<dbReference type="InterPro" id="IPR006690">
    <property type="entry name" value="OMPA-like_CS"/>
</dbReference>
<protein>
    <submittedName>
        <fullName evidence="8">OmpA family protein</fullName>
    </submittedName>
</protein>
<evidence type="ECO:0000259" key="7">
    <source>
        <dbReference type="PROSITE" id="PS51123"/>
    </source>
</evidence>
<comment type="caution">
    <text evidence="8">The sequence shown here is derived from an EMBL/GenBank/DDBJ whole genome shotgun (WGS) entry which is preliminary data.</text>
</comment>
<dbReference type="InterPro" id="IPR039567">
    <property type="entry name" value="Gly-zipper"/>
</dbReference>
<dbReference type="PROSITE" id="PS01068">
    <property type="entry name" value="OMPA_1"/>
    <property type="match status" value="1"/>
</dbReference>
<accession>A0ABV7HRN9</accession>
<dbReference type="PANTHER" id="PTHR30329">
    <property type="entry name" value="STATOR ELEMENT OF FLAGELLAR MOTOR COMPLEX"/>
    <property type="match status" value="1"/>
</dbReference>
<dbReference type="PRINTS" id="PR01021">
    <property type="entry name" value="OMPADOMAIN"/>
</dbReference>
<keyword evidence="6" id="KW-0732">Signal</keyword>
<evidence type="ECO:0000256" key="3">
    <source>
        <dbReference type="ARBA" id="ARBA00023237"/>
    </source>
</evidence>
<feature type="signal peptide" evidence="6">
    <location>
        <begin position="1"/>
        <end position="19"/>
    </location>
</feature>
<keyword evidence="3" id="KW-0998">Cell outer membrane</keyword>
<evidence type="ECO:0000256" key="1">
    <source>
        <dbReference type="ARBA" id="ARBA00004442"/>
    </source>
</evidence>
<dbReference type="PROSITE" id="PS51123">
    <property type="entry name" value="OMPA_2"/>
    <property type="match status" value="1"/>
</dbReference>
<dbReference type="Proteomes" id="UP001595548">
    <property type="component" value="Unassembled WGS sequence"/>
</dbReference>
<gene>
    <name evidence="8" type="ORF">ACFOEB_09530</name>
</gene>
<name>A0ABV7HRN9_9GAMM</name>
<comment type="subcellular location">
    <subcellularLocation>
        <location evidence="1">Cell outer membrane</location>
    </subcellularLocation>
</comment>
<dbReference type="PANTHER" id="PTHR30329:SF21">
    <property type="entry name" value="LIPOPROTEIN YIAD-RELATED"/>
    <property type="match status" value="1"/>
</dbReference>
<evidence type="ECO:0000313" key="9">
    <source>
        <dbReference type="Proteomes" id="UP001595548"/>
    </source>
</evidence>
<keyword evidence="9" id="KW-1185">Reference proteome</keyword>
<dbReference type="InterPro" id="IPR006664">
    <property type="entry name" value="OMP_bac"/>
</dbReference>
<dbReference type="InterPro" id="IPR036737">
    <property type="entry name" value="OmpA-like_sf"/>
</dbReference>
<reference evidence="9" key="1">
    <citation type="journal article" date="2019" name="Int. J. Syst. Evol. Microbiol.">
        <title>The Global Catalogue of Microorganisms (GCM) 10K type strain sequencing project: providing services to taxonomists for standard genome sequencing and annotation.</title>
        <authorList>
            <consortium name="The Broad Institute Genomics Platform"/>
            <consortium name="The Broad Institute Genome Sequencing Center for Infectious Disease"/>
            <person name="Wu L."/>
            <person name="Ma J."/>
        </authorList>
    </citation>
    <scope>NUCLEOTIDE SEQUENCE [LARGE SCALE GENOMIC DNA]</scope>
    <source>
        <strain evidence="9">KCTC 52141</strain>
    </source>
</reference>
<dbReference type="SUPFAM" id="SSF103088">
    <property type="entry name" value="OmpA-like"/>
    <property type="match status" value="1"/>
</dbReference>
<evidence type="ECO:0000313" key="8">
    <source>
        <dbReference type="EMBL" id="MFC3155438.1"/>
    </source>
</evidence>
<sequence>MKKLLAATLVCSLAACTTNDPYTGESKTSNSTTGAVIGAVAGAAVGVASSSKKDRGKGALTGAVAGGAIGGGVGYYMDKQETKLRQQLQGSGVQVQREGDKISLIMPGNITFETGKYDIRPQFYDVLNSVATVLVEFNKTAVNIGGHTDSTGSDEFNQLLSERRAQSVRDYLGERKVAYNRMNATGYGPRYPIASNSSSAGREQNRRVEIQLSPL</sequence>
<dbReference type="RefSeq" id="WP_339618157.1">
    <property type="nucleotide sequence ID" value="NZ_AP031500.1"/>
</dbReference>
<dbReference type="CDD" id="cd07185">
    <property type="entry name" value="OmpA_C-like"/>
    <property type="match status" value="1"/>
</dbReference>
<dbReference type="InterPro" id="IPR006665">
    <property type="entry name" value="OmpA-like"/>
</dbReference>
<evidence type="ECO:0000256" key="2">
    <source>
        <dbReference type="ARBA" id="ARBA00023136"/>
    </source>
</evidence>